<dbReference type="AlphaFoldDB" id="A0A0C2XYS0"/>
<evidence type="ECO:0000313" key="9">
    <source>
        <dbReference type="EMBL" id="KIM34002.1"/>
    </source>
</evidence>
<evidence type="ECO:0000256" key="2">
    <source>
        <dbReference type="ARBA" id="ARBA00022540"/>
    </source>
</evidence>
<dbReference type="PROSITE" id="PS50102">
    <property type="entry name" value="RRM"/>
    <property type="match status" value="1"/>
</dbReference>
<evidence type="ECO:0000256" key="4">
    <source>
        <dbReference type="ARBA" id="ARBA00022917"/>
    </source>
</evidence>
<reference evidence="10" key="2">
    <citation type="submission" date="2015-01" db="EMBL/GenBank/DDBJ databases">
        <title>Evolutionary Origins and Diversification of the Mycorrhizal Mutualists.</title>
        <authorList>
            <consortium name="DOE Joint Genome Institute"/>
            <consortium name="Mycorrhizal Genomics Consortium"/>
            <person name="Kohler A."/>
            <person name="Kuo A."/>
            <person name="Nagy L.G."/>
            <person name="Floudas D."/>
            <person name="Copeland A."/>
            <person name="Barry K.W."/>
            <person name="Cichocki N."/>
            <person name="Veneault-Fourrey C."/>
            <person name="LaButti K."/>
            <person name="Lindquist E.A."/>
            <person name="Lipzen A."/>
            <person name="Lundell T."/>
            <person name="Morin E."/>
            <person name="Murat C."/>
            <person name="Riley R."/>
            <person name="Ohm R."/>
            <person name="Sun H."/>
            <person name="Tunlid A."/>
            <person name="Henrissat B."/>
            <person name="Grigoriev I.V."/>
            <person name="Hibbett D.S."/>
            <person name="Martin F."/>
        </authorList>
    </citation>
    <scope>NUCLEOTIDE SEQUENCE [LARGE SCALE GENOMIC DNA]</scope>
    <source>
        <strain evidence="10">MAFF 305830</strain>
    </source>
</reference>
<evidence type="ECO:0000313" key="10">
    <source>
        <dbReference type="Proteomes" id="UP000054097"/>
    </source>
</evidence>
<dbReference type="PIRSF" id="PIRSF037949">
    <property type="entry name" value="Transl_init_eIF-3_RNA-bind"/>
    <property type="match status" value="1"/>
</dbReference>
<sequence>MPVELPKTSLDWATDALEEFDQPRNEETVDANGIRTITQYTTNEDGKKVKVTRRIRRIEKRTLVNHQVAERKTWAKFGAEKGSKPGPDNATTTVGENVTLKLHAGAKNTETTQQEQTKNPLVNKQVKCRLCQGEHFTAKCPYREELQLVGIGDVNADDIPPSDAGPAASAPGGSKYVPPSRRAGGGAGESMNRNRDDLPTLRVTNVSEDASEDDLRDLFSRFGKVFRVYIGRDRETGIGKGYAFVSFEDRANAEKAMQKVHGMGYDNLILNCQWSQPREARPAPA</sequence>
<feature type="compositionally biased region" description="Low complexity" evidence="7">
    <location>
        <begin position="157"/>
        <end position="174"/>
    </location>
</feature>
<dbReference type="InterPro" id="IPR017334">
    <property type="entry name" value="eIF3_g"/>
</dbReference>
<evidence type="ECO:0000256" key="7">
    <source>
        <dbReference type="SAM" id="MobiDB-lite"/>
    </source>
</evidence>
<keyword evidence="4 5" id="KW-0648">Protein biosynthesis</keyword>
<evidence type="ECO:0000256" key="3">
    <source>
        <dbReference type="ARBA" id="ARBA00022884"/>
    </source>
</evidence>
<dbReference type="InterPro" id="IPR035979">
    <property type="entry name" value="RBD_domain_sf"/>
</dbReference>
<keyword evidence="2 5" id="KW-0396">Initiation factor</keyword>
<feature type="domain" description="RRM" evidence="8">
    <location>
        <begin position="199"/>
        <end position="277"/>
    </location>
</feature>
<dbReference type="Gene3D" id="3.30.70.330">
    <property type="match status" value="1"/>
</dbReference>
<comment type="subunit">
    <text evidence="5">Component of the eukaryotic translation initiation factor 3 (eIF-3) complex.</text>
</comment>
<keyword evidence="3 6" id="KW-0694">RNA-binding</keyword>
<dbReference type="PANTHER" id="PTHR10352">
    <property type="entry name" value="EUKARYOTIC TRANSLATION INITIATION FACTOR 3 SUBUNIT G"/>
    <property type="match status" value="1"/>
</dbReference>
<dbReference type="EMBL" id="KN824277">
    <property type="protein sequence ID" value="KIM34002.1"/>
    <property type="molecule type" value="Genomic_DNA"/>
</dbReference>
<keyword evidence="10" id="KW-1185">Reference proteome</keyword>
<dbReference type="STRING" id="933852.A0A0C2XYS0"/>
<name>A0A0C2XYS0_SERVB</name>
<gene>
    <name evidence="5" type="primary">TIF35</name>
    <name evidence="9" type="ORF">M408DRAFT_325546</name>
</gene>
<dbReference type="CDD" id="cd12933">
    <property type="entry name" value="eIF3G"/>
    <property type="match status" value="1"/>
</dbReference>
<evidence type="ECO:0000256" key="6">
    <source>
        <dbReference type="PROSITE-ProRule" id="PRU00176"/>
    </source>
</evidence>
<evidence type="ECO:0000256" key="1">
    <source>
        <dbReference type="ARBA" id="ARBA00022490"/>
    </source>
</evidence>
<dbReference type="HOGENOM" id="CLU_034595_0_0_1"/>
<proteinExistence type="inferred from homology"/>
<dbReference type="Pfam" id="PF00076">
    <property type="entry name" value="RRM_1"/>
    <property type="match status" value="1"/>
</dbReference>
<dbReference type="GO" id="GO:0001732">
    <property type="term" value="P:formation of cytoplasmic translation initiation complex"/>
    <property type="evidence" value="ECO:0007669"/>
    <property type="project" value="UniProtKB-UniRule"/>
</dbReference>
<dbReference type="InterPro" id="IPR034240">
    <property type="entry name" value="eIF3G_RRM"/>
</dbReference>
<dbReference type="GO" id="GO:0005852">
    <property type="term" value="C:eukaryotic translation initiation factor 3 complex"/>
    <property type="evidence" value="ECO:0007669"/>
    <property type="project" value="UniProtKB-UniRule"/>
</dbReference>
<feature type="region of interest" description="Disordered" evidence="7">
    <location>
        <begin position="157"/>
        <end position="205"/>
    </location>
</feature>
<dbReference type="CDD" id="cd12408">
    <property type="entry name" value="RRM_eIF3G_like"/>
    <property type="match status" value="1"/>
</dbReference>
<dbReference type="GO" id="GO:0033290">
    <property type="term" value="C:eukaryotic 48S preinitiation complex"/>
    <property type="evidence" value="ECO:0007669"/>
    <property type="project" value="UniProtKB-UniRule"/>
</dbReference>
<dbReference type="GO" id="GO:0003723">
    <property type="term" value="F:RNA binding"/>
    <property type="evidence" value="ECO:0007669"/>
    <property type="project" value="UniProtKB-UniRule"/>
</dbReference>
<comment type="subcellular location">
    <subcellularLocation>
        <location evidence="5">Cytoplasm</location>
    </subcellularLocation>
</comment>
<accession>A0A0C2XYS0</accession>
<organism evidence="9 10">
    <name type="scientific">Serendipita vermifera MAFF 305830</name>
    <dbReference type="NCBI Taxonomy" id="933852"/>
    <lineage>
        <taxon>Eukaryota</taxon>
        <taxon>Fungi</taxon>
        <taxon>Dikarya</taxon>
        <taxon>Basidiomycota</taxon>
        <taxon>Agaricomycotina</taxon>
        <taxon>Agaricomycetes</taxon>
        <taxon>Sebacinales</taxon>
        <taxon>Serendipitaceae</taxon>
        <taxon>Serendipita</taxon>
    </lineage>
</organism>
<dbReference type="GO" id="GO:0003743">
    <property type="term" value="F:translation initiation factor activity"/>
    <property type="evidence" value="ECO:0007669"/>
    <property type="project" value="UniProtKB-UniRule"/>
</dbReference>
<reference evidence="9 10" key="1">
    <citation type="submission" date="2014-04" db="EMBL/GenBank/DDBJ databases">
        <authorList>
            <consortium name="DOE Joint Genome Institute"/>
            <person name="Kuo A."/>
            <person name="Zuccaro A."/>
            <person name="Kohler A."/>
            <person name="Nagy L.G."/>
            <person name="Floudas D."/>
            <person name="Copeland A."/>
            <person name="Barry K.W."/>
            <person name="Cichocki N."/>
            <person name="Veneault-Fourrey C."/>
            <person name="LaButti K."/>
            <person name="Lindquist E.A."/>
            <person name="Lipzen A."/>
            <person name="Lundell T."/>
            <person name="Morin E."/>
            <person name="Murat C."/>
            <person name="Sun H."/>
            <person name="Tunlid A."/>
            <person name="Henrissat B."/>
            <person name="Grigoriev I.V."/>
            <person name="Hibbett D.S."/>
            <person name="Martin F."/>
            <person name="Nordberg H.P."/>
            <person name="Cantor M.N."/>
            <person name="Hua S.X."/>
        </authorList>
    </citation>
    <scope>NUCLEOTIDE SEQUENCE [LARGE SCALE GENOMIC DNA]</scope>
    <source>
        <strain evidence="9 10">MAFF 305830</strain>
    </source>
</reference>
<comment type="similarity">
    <text evidence="5">Belongs to the eIF-3 subunit G family.</text>
</comment>
<dbReference type="InterPro" id="IPR000504">
    <property type="entry name" value="RRM_dom"/>
</dbReference>
<comment type="function">
    <text evidence="5">RNA-binding component of the eukaryotic translation initiation factor 3 (eIF-3) complex, which is involved in protein synthesis of a specialized repertoire of mRNAs and, together with other initiation factors, stimulates binding of mRNA and methionyl-tRNAi to the 40S ribosome. The eIF-3 complex specifically targets and initiates translation of a subset of mRNAs involved in cell proliferation. This subunit can bind 18S rRNA.</text>
</comment>
<dbReference type="InterPro" id="IPR024675">
    <property type="entry name" value="eIF3g_N"/>
</dbReference>
<dbReference type="SUPFAM" id="SSF54928">
    <property type="entry name" value="RNA-binding domain, RBD"/>
    <property type="match status" value="1"/>
</dbReference>
<dbReference type="Pfam" id="PF12353">
    <property type="entry name" value="eIF3g"/>
    <property type="match status" value="1"/>
</dbReference>
<evidence type="ECO:0000259" key="8">
    <source>
        <dbReference type="PROSITE" id="PS50102"/>
    </source>
</evidence>
<dbReference type="HAMAP" id="MF_03006">
    <property type="entry name" value="eIF3g"/>
    <property type="match status" value="1"/>
</dbReference>
<dbReference type="SMART" id="SM00360">
    <property type="entry name" value="RRM"/>
    <property type="match status" value="1"/>
</dbReference>
<dbReference type="InterPro" id="IPR012677">
    <property type="entry name" value="Nucleotide-bd_a/b_plait_sf"/>
</dbReference>
<keyword evidence="1 5" id="KW-0963">Cytoplasm</keyword>
<dbReference type="Proteomes" id="UP000054097">
    <property type="component" value="Unassembled WGS sequence"/>
</dbReference>
<dbReference type="OrthoDB" id="639027at2759"/>
<dbReference type="GO" id="GO:0016282">
    <property type="term" value="C:eukaryotic 43S preinitiation complex"/>
    <property type="evidence" value="ECO:0007669"/>
    <property type="project" value="UniProtKB-UniRule"/>
</dbReference>
<evidence type="ECO:0000256" key="5">
    <source>
        <dbReference type="HAMAP-Rule" id="MF_03006"/>
    </source>
</evidence>
<protein>
    <recommendedName>
        <fullName evidence="5">Eukaryotic translation initiation factor 3 subunit G</fullName>
        <shortName evidence="5">eIF3g</shortName>
    </recommendedName>
    <alternativeName>
        <fullName evidence="5">Eukaryotic translation initiation factor 3 RNA-binding subunit</fullName>
        <shortName evidence="5">eIF-3 RNA-binding subunit</shortName>
    </alternativeName>
    <alternativeName>
        <fullName evidence="5">Translation initiation factor eIF3 p33 subunit homolog</fullName>
        <shortName evidence="5">eIF3 p33 homolog</shortName>
    </alternativeName>
</protein>